<protein>
    <submittedName>
        <fullName evidence="3">Indolepyruvate ferredoxin oxidoreductase alpha subunit</fullName>
    </submittedName>
</protein>
<dbReference type="InterPro" id="IPR011766">
    <property type="entry name" value="TPP_enzyme_TPP-bd"/>
</dbReference>
<dbReference type="PANTHER" id="PTHR43710">
    <property type="entry name" value="2-HYDROXYACYL-COA LYASE"/>
    <property type="match status" value="1"/>
</dbReference>
<dbReference type="EMBL" id="FTOQ01000020">
    <property type="protein sequence ID" value="SIT14024.1"/>
    <property type="molecule type" value="Genomic_DNA"/>
</dbReference>
<dbReference type="GO" id="GO:0030976">
    <property type="term" value="F:thiamine pyrophosphate binding"/>
    <property type="evidence" value="ECO:0007669"/>
    <property type="project" value="InterPro"/>
</dbReference>
<dbReference type="InterPro" id="IPR029061">
    <property type="entry name" value="THDP-binding"/>
</dbReference>
<dbReference type="PANTHER" id="PTHR43710:SF5">
    <property type="entry name" value="INDOLEPYRUVATE FERREDOXIN OXIDOREDUCTASE ALPHA SUBUNIT"/>
    <property type="match status" value="1"/>
</dbReference>
<reference evidence="4" key="1">
    <citation type="submission" date="2017-01" db="EMBL/GenBank/DDBJ databases">
        <authorList>
            <person name="Varghese N."/>
            <person name="Submissions S."/>
        </authorList>
    </citation>
    <scope>NUCLEOTIDE SEQUENCE [LARGE SCALE GENOMIC DNA]</scope>
    <source>
        <strain evidence="4">DSM 29430</strain>
    </source>
</reference>
<evidence type="ECO:0000313" key="3">
    <source>
        <dbReference type="EMBL" id="SIT14024.1"/>
    </source>
</evidence>
<evidence type="ECO:0000256" key="1">
    <source>
        <dbReference type="ARBA" id="ARBA00022723"/>
    </source>
</evidence>
<dbReference type="GO" id="GO:0003824">
    <property type="term" value="F:catalytic activity"/>
    <property type="evidence" value="ECO:0007669"/>
    <property type="project" value="InterPro"/>
</dbReference>
<feature type="domain" description="4Fe-4S ferredoxin-type" evidence="2">
    <location>
        <begin position="609"/>
        <end position="640"/>
    </location>
</feature>
<evidence type="ECO:0000259" key="2">
    <source>
        <dbReference type="PROSITE" id="PS51379"/>
    </source>
</evidence>
<dbReference type="AlphaFoldDB" id="A0A1N7PTT1"/>
<accession>A0A1N7PTT1</accession>
<organism evidence="3 4">
    <name type="scientific">Roseivivax lentus</name>
    <dbReference type="NCBI Taxonomy" id="633194"/>
    <lineage>
        <taxon>Bacteria</taxon>
        <taxon>Pseudomonadati</taxon>
        <taxon>Pseudomonadota</taxon>
        <taxon>Alphaproteobacteria</taxon>
        <taxon>Rhodobacterales</taxon>
        <taxon>Roseobacteraceae</taxon>
        <taxon>Roseivivax</taxon>
    </lineage>
</organism>
<dbReference type="SUPFAM" id="SSF52518">
    <property type="entry name" value="Thiamin diphosphate-binding fold (THDP-binding)"/>
    <property type="match status" value="2"/>
</dbReference>
<keyword evidence="4" id="KW-1185">Reference proteome</keyword>
<keyword evidence="3" id="KW-0670">Pyruvate</keyword>
<sequence length="716" mass="76662">MAERSFKAEVEHLRQGAGETFTGEGILAITKALLENGVGYVGGYQGAPISHLMDVLADAEDLMKELGVRFEANASEAAAAAMLAASVHYPIRGAVTFKGSVGVNVASDALSNLASSGVEGGALVIVGEDYGEGSSIMQERSHAIALKSQIWVLDPRPNLPAIVKSVGDGFALSEASQTPVMLMMRIRSCHVTGSFETRDNQRPPLTIRDALANPRRDFSRVVLPPMSYQHEHAKIEARRPAAEAFIVEQGLNEHFGPKQSQVGIICQGGMYNGVIRALQRLGLADIEGQTDIPLYVLNVTYPLVPTEFLAFAEGKDALLLVEEGQPEFIEQELSTMLYRAGSPTRLYGKGTLPMAGEYTGQVMLDGVTAFLRETAPGLLPGQVRAPNAPAPDIPDLSSTVPTRPPGFCTGCPERPIFAAMKIVEQELGQHQISGDIGCHLFGSLPPFEIGGQTMGYGLGPASNAAFGGGGEKRAISILGDGGFWHNGLSSSIGNMVFNKSDSVALIIDNFYSAATGGQDIPSSRASNPTKATKNPIQKALKGVGVEWIRQIDRTYDVPQMVAVLREALTTDYDGPKVIVASSECMLNRQRREKPQRAEAMKAGRRVAAPRFGVDEDVCTGDHACMRLSGCPSLSLKHLDDPLRDDPVAAIDHTCVGCGNCGEVADAAVLCPSFYRADVVHNPTAFERGLAKLRKRAIGWLQKRRDARRVVFEEGAA</sequence>
<dbReference type="GO" id="GO:0044281">
    <property type="term" value="P:small molecule metabolic process"/>
    <property type="evidence" value="ECO:0007669"/>
    <property type="project" value="UniProtKB-ARBA"/>
</dbReference>
<dbReference type="GO" id="GO:0046872">
    <property type="term" value="F:metal ion binding"/>
    <property type="evidence" value="ECO:0007669"/>
    <property type="project" value="UniProtKB-KW"/>
</dbReference>
<dbReference type="Pfam" id="PF02775">
    <property type="entry name" value="TPP_enzyme_C"/>
    <property type="match status" value="1"/>
</dbReference>
<dbReference type="CDD" id="cd02008">
    <property type="entry name" value="TPP_IOR_alpha"/>
    <property type="match status" value="1"/>
</dbReference>
<dbReference type="OrthoDB" id="9804603at2"/>
<dbReference type="InterPro" id="IPR045025">
    <property type="entry name" value="HACL1-like"/>
</dbReference>
<keyword evidence="1" id="KW-0479">Metal-binding</keyword>
<name>A0A1N7PTT1_9RHOB</name>
<dbReference type="InterPro" id="IPR017896">
    <property type="entry name" value="4Fe4S_Fe-S-bd"/>
</dbReference>
<dbReference type="PROSITE" id="PS51379">
    <property type="entry name" value="4FE4S_FER_2"/>
    <property type="match status" value="1"/>
</dbReference>
<dbReference type="RefSeq" id="WP_076450686.1">
    <property type="nucleotide sequence ID" value="NZ_FTOQ01000020.1"/>
</dbReference>
<evidence type="ECO:0000313" key="4">
    <source>
        <dbReference type="Proteomes" id="UP000186684"/>
    </source>
</evidence>
<dbReference type="STRING" id="633194.SAMN05421759_12018"/>
<dbReference type="Proteomes" id="UP000186684">
    <property type="component" value="Unassembled WGS sequence"/>
</dbReference>
<gene>
    <name evidence="3" type="ORF">SAMN05421759_12018</name>
</gene>
<dbReference type="Gene3D" id="3.40.50.970">
    <property type="match status" value="2"/>
</dbReference>
<proteinExistence type="predicted"/>